<dbReference type="Proteomes" id="UP000789396">
    <property type="component" value="Unassembled WGS sequence"/>
</dbReference>
<sequence>SPSNLYQEFTNICTYYKQVTLCNSTLNKQKLLNEARTVWKEIKKENETAIRQKNAITKIKEATQRISECEQAIKLISDQKTKKKLSTKIEKNRIVIKGKKTKTTQR</sequence>
<gene>
    <name evidence="2" type="ORF">RFULGI_LOCUS12365</name>
</gene>
<dbReference type="OrthoDB" id="2384517at2759"/>
<accession>A0A9N9IHC9</accession>
<feature type="coiled-coil region" evidence="1">
    <location>
        <begin position="52"/>
        <end position="79"/>
    </location>
</feature>
<comment type="caution">
    <text evidence="2">The sequence shown here is derived from an EMBL/GenBank/DDBJ whole genome shotgun (WGS) entry which is preliminary data.</text>
</comment>
<feature type="non-terminal residue" evidence="2">
    <location>
        <position position="106"/>
    </location>
</feature>
<dbReference type="EMBL" id="CAJVPZ010029423">
    <property type="protein sequence ID" value="CAG8734167.1"/>
    <property type="molecule type" value="Genomic_DNA"/>
</dbReference>
<organism evidence="2 3">
    <name type="scientific">Racocetra fulgida</name>
    <dbReference type="NCBI Taxonomy" id="60492"/>
    <lineage>
        <taxon>Eukaryota</taxon>
        <taxon>Fungi</taxon>
        <taxon>Fungi incertae sedis</taxon>
        <taxon>Mucoromycota</taxon>
        <taxon>Glomeromycotina</taxon>
        <taxon>Glomeromycetes</taxon>
        <taxon>Diversisporales</taxon>
        <taxon>Gigasporaceae</taxon>
        <taxon>Racocetra</taxon>
    </lineage>
</organism>
<name>A0A9N9IHC9_9GLOM</name>
<evidence type="ECO:0000256" key="1">
    <source>
        <dbReference type="SAM" id="Coils"/>
    </source>
</evidence>
<reference evidence="2" key="1">
    <citation type="submission" date="2021-06" db="EMBL/GenBank/DDBJ databases">
        <authorList>
            <person name="Kallberg Y."/>
            <person name="Tangrot J."/>
            <person name="Rosling A."/>
        </authorList>
    </citation>
    <scope>NUCLEOTIDE SEQUENCE</scope>
    <source>
        <strain evidence="2">IN212</strain>
    </source>
</reference>
<evidence type="ECO:0000313" key="2">
    <source>
        <dbReference type="EMBL" id="CAG8734167.1"/>
    </source>
</evidence>
<keyword evidence="1" id="KW-0175">Coiled coil</keyword>
<keyword evidence="3" id="KW-1185">Reference proteome</keyword>
<protein>
    <submittedName>
        <fullName evidence="2">549_t:CDS:1</fullName>
    </submittedName>
</protein>
<dbReference type="AlphaFoldDB" id="A0A9N9IHC9"/>
<proteinExistence type="predicted"/>
<evidence type="ECO:0000313" key="3">
    <source>
        <dbReference type="Proteomes" id="UP000789396"/>
    </source>
</evidence>